<keyword evidence="11" id="KW-0442">Lipid degradation</keyword>
<comment type="function">
    <text evidence="14">PA2 catalyzes the calcium-dependent hydrolysis of the 2-acyl groups in 3-sn-phosphoglycerides. Releases lysophospholipids (LPLs) and free fatty acids (FFAs) from membrane phospholipids in response to hormones and other external stimuli.</text>
</comment>
<dbReference type="FunFam" id="1.20.90.10:FF:000005">
    <property type="entry name" value="Secretory phospholipase A2"/>
    <property type="match status" value="1"/>
</dbReference>
<dbReference type="GO" id="GO:0005509">
    <property type="term" value="F:calcium ion binding"/>
    <property type="evidence" value="ECO:0007669"/>
    <property type="project" value="InterPro"/>
</dbReference>
<dbReference type="AlphaFoldDB" id="A0A833VHY9"/>
<dbReference type="PANTHER" id="PTHR11716">
    <property type="entry name" value="PHOSPHOLIPASE A2 FAMILY MEMBER"/>
    <property type="match status" value="1"/>
</dbReference>
<dbReference type="InterPro" id="IPR036444">
    <property type="entry name" value="PLipase_A2_dom_sf"/>
</dbReference>
<dbReference type="GO" id="GO:0050482">
    <property type="term" value="P:arachidonate secretion"/>
    <property type="evidence" value="ECO:0007669"/>
    <property type="project" value="InterPro"/>
</dbReference>
<organism evidence="16 17">
    <name type="scientific">Carex littledalei</name>
    <dbReference type="NCBI Taxonomy" id="544730"/>
    <lineage>
        <taxon>Eukaryota</taxon>
        <taxon>Viridiplantae</taxon>
        <taxon>Streptophyta</taxon>
        <taxon>Embryophyta</taxon>
        <taxon>Tracheophyta</taxon>
        <taxon>Spermatophyta</taxon>
        <taxon>Magnoliopsida</taxon>
        <taxon>Liliopsida</taxon>
        <taxon>Poales</taxon>
        <taxon>Cyperaceae</taxon>
        <taxon>Cyperoideae</taxon>
        <taxon>Cariceae</taxon>
        <taxon>Carex</taxon>
        <taxon>Carex subgen. Euthyceras</taxon>
    </lineage>
</organism>
<feature type="chain" id="PRO_5032281515" description="phospholipase A2" evidence="15">
    <location>
        <begin position="28"/>
        <end position="148"/>
    </location>
</feature>
<keyword evidence="6" id="KW-0964">Secreted</keyword>
<dbReference type="EC" id="3.1.1.4" evidence="5"/>
<dbReference type="GO" id="GO:0009555">
    <property type="term" value="P:pollen development"/>
    <property type="evidence" value="ECO:0007669"/>
    <property type="project" value="TreeGrafter"/>
</dbReference>
<keyword evidence="10" id="KW-0106">Calcium</keyword>
<sequence>MRRTKPSRLLPSLPLLLLLLLPLASRCEPIPDHQPQVQCSRSCVAEDCNSMGIKYGKYCGVGWSGCPGEKPCDDLDACCKIHDECVEKKGMMSVWCHEKFKRCIKKVKKSGKLGFSKECPYEVAMPTMIQGMDMAILFSQIGSNQAEL</sequence>
<evidence type="ECO:0000256" key="13">
    <source>
        <dbReference type="ARBA" id="ARBA00023157"/>
    </source>
</evidence>
<evidence type="ECO:0000256" key="8">
    <source>
        <dbReference type="ARBA" id="ARBA00022729"/>
    </source>
</evidence>
<name>A0A833VHY9_9POAL</name>
<dbReference type="GO" id="GO:0016042">
    <property type="term" value="P:lipid catabolic process"/>
    <property type="evidence" value="ECO:0007669"/>
    <property type="project" value="UniProtKB-KW"/>
</dbReference>
<evidence type="ECO:0000256" key="12">
    <source>
        <dbReference type="ARBA" id="ARBA00023098"/>
    </source>
</evidence>
<dbReference type="GO" id="GO:0009860">
    <property type="term" value="P:pollen tube growth"/>
    <property type="evidence" value="ECO:0007669"/>
    <property type="project" value="TreeGrafter"/>
</dbReference>
<keyword evidence="13" id="KW-1015">Disulfide bond</keyword>
<dbReference type="GO" id="GO:0004623">
    <property type="term" value="F:phospholipase A2 activity"/>
    <property type="evidence" value="ECO:0007669"/>
    <property type="project" value="UniProtKB-EC"/>
</dbReference>
<evidence type="ECO:0000256" key="14">
    <source>
        <dbReference type="ARBA" id="ARBA00059871"/>
    </source>
</evidence>
<keyword evidence="9" id="KW-0378">Hydrolase</keyword>
<dbReference type="OrthoDB" id="566013at2759"/>
<evidence type="ECO:0000256" key="3">
    <source>
        <dbReference type="ARBA" id="ARBA00004613"/>
    </source>
</evidence>
<dbReference type="GO" id="GO:0005576">
    <property type="term" value="C:extracellular region"/>
    <property type="evidence" value="ECO:0007669"/>
    <property type="project" value="UniProtKB-SubCell"/>
</dbReference>
<evidence type="ECO:0000256" key="4">
    <source>
        <dbReference type="ARBA" id="ARBA00007056"/>
    </source>
</evidence>
<dbReference type="SUPFAM" id="SSF48619">
    <property type="entry name" value="Phospholipase A2, PLA2"/>
    <property type="match status" value="1"/>
</dbReference>
<accession>A0A833VHY9</accession>
<evidence type="ECO:0000256" key="9">
    <source>
        <dbReference type="ARBA" id="ARBA00022801"/>
    </source>
</evidence>
<evidence type="ECO:0000256" key="10">
    <source>
        <dbReference type="ARBA" id="ARBA00022837"/>
    </source>
</evidence>
<keyword evidence="17" id="KW-1185">Reference proteome</keyword>
<reference evidence="16" key="1">
    <citation type="submission" date="2020-01" db="EMBL/GenBank/DDBJ databases">
        <title>Genome sequence of Kobresia littledalei, the first chromosome-level genome in the family Cyperaceae.</title>
        <authorList>
            <person name="Qu G."/>
        </authorList>
    </citation>
    <scope>NUCLEOTIDE SEQUENCE</scope>
    <source>
        <strain evidence="16">C.B.Clarke</strain>
        <tissue evidence="16">Leaf</tissue>
    </source>
</reference>
<keyword evidence="8 15" id="KW-0732">Signal</keyword>
<dbReference type="Gene3D" id="1.20.90.10">
    <property type="entry name" value="Phospholipase A2 domain"/>
    <property type="match status" value="1"/>
</dbReference>
<comment type="catalytic activity">
    <reaction evidence="1">
        <text>a 1,2-diacyl-sn-glycero-3-phosphocholine + H2O = a 1-acyl-sn-glycero-3-phosphocholine + a fatty acid + H(+)</text>
        <dbReference type="Rhea" id="RHEA:15801"/>
        <dbReference type="ChEBI" id="CHEBI:15377"/>
        <dbReference type="ChEBI" id="CHEBI:15378"/>
        <dbReference type="ChEBI" id="CHEBI:28868"/>
        <dbReference type="ChEBI" id="CHEBI:57643"/>
        <dbReference type="ChEBI" id="CHEBI:58168"/>
        <dbReference type="EC" id="3.1.1.4"/>
    </reaction>
</comment>
<dbReference type="EMBL" id="SWLB01000002">
    <property type="protein sequence ID" value="KAF3341277.1"/>
    <property type="molecule type" value="Genomic_DNA"/>
</dbReference>
<proteinExistence type="inferred from homology"/>
<evidence type="ECO:0000313" key="17">
    <source>
        <dbReference type="Proteomes" id="UP000623129"/>
    </source>
</evidence>
<evidence type="ECO:0000256" key="7">
    <source>
        <dbReference type="ARBA" id="ARBA00022723"/>
    </source>
</evidence>
<feature type="signal peptide" evidence="15">
    <location>
        <begin position="1"/>
        <end position="27"/>
    </location>
</feature>
<protein>
    <recommendedName>
        <fullName evidence="5">phospholipase A2</fullName>
        <ecNumber evidence="5">3.1.1.4</ecNumber>
    </recommendedName>
</protein>
<evidence type="ECO:0000256" key="11">
    <source>
        <dbReference type="ARBA" id="ARBA00022963"/>
    </source>
</evidence>
<evidence type="ECO:0000313" key="16">
    <source>
        <dbReference type="EMBL" id="KAF3341277.1"/>
    </source>
</evidence>
<evidence type="ECO:0000256" key="5">
    <source>
        <dbReference type="ARBA" id="ARBA00013278"/>
    </source>
</evidence>
<dbReference type="GO" id="GO:0008289">
    <property type="term" value="F:lipid binding"/>
    <property type="evidence" value="ECO:0007669"/>
    <property type="project" value="TreeGrafter"/>
</dbReference>
<comment type="subcellular location">
    <subcellularLocation>
        <location evidence="3">Secreted</location>
    </subcellularLocation>
</comment>
<dbReference type="Proteomes" id="UP000623129">
    <property type="component" value="Unassembled WGS sequence"/>
</dbReference>
<dbReference type="InterPro" id="IPR033113">
    <property type="entry name" value="PLA2_histidine"/>
</dbReference>
<dbReference type="GO" id="GO:0006644">
    <property type="term" value="P:phospholipid metabolic process"/>
    <property type="evidence" value="ECO:0007669"/>
    <property type="project" value="InterPro"/>
</dbReference>
<dbReference type="GO" id="GO:0009846">
    <property type="term" value="P:pollen germination"/>
    <property type="evidence" value="ECO:0007669"/>
    <property type="project" value="TreeGrafter"/>
</dbReference>
<evidence type="ECO:0000256" key="2">
    <source>
        <dbReference type="ARBA" id="ARBA00001913"/>
    </source>
</evidence>
<comment type="caution">
    <text evidence="16">The sequence shown here is derived from an EMBL/GenBank/DDBJ whole genome shotgun (WGS) entry which is preliminary data.</text>
</comment>
<gene>
    <name evidence="16" type="ORF">FCM35_KLT10121</name>
</gene>
<keyword evidence="12" id="KW-0443">Lipid metabolism</keyword>
<dbReference type="InterPro" id="IPR001211">
    <property type="entry name" value="PLA2"/>
</dbReference>
<evidence type="ECO:0000256" key="15">
    <source>
        <dbReference type="SAM" id="SignalP"/>
    </source>
</evidence>
<evidence type="ECO:0000256" key="6">
    <source>
        <dbReference type="ARBA" id="ARBA00022525"/>
    </source>
</evidence>
<dbReference type="PROSITE" id="PS00118">
    <property type="entry name" value="PA2_HIS"/>
    <property type="match status" value="1"/>
</dbReference>
<comment type="cofactor">
    <cofactor evidence="2">
        <name>Ca(2+)</name>
        <dbReference type="ChEBI" id="CHEBI:29108"/>
    </cofactor>
</comment>
<comment type="similarity">
    <text evidence="4">Belongs to the phospholipase A2 family.</text>
</comment>
<keyword evidence="7" id="KW-0479">Metal-binding</keyword>
<dbReference type="PANTHER" id="PTHR11716:SF99">
    <property type="entry name" value="PHOSPHOLIPASE A2-DELTA-RELATED"/>
    <property type="match status" value="1"/>
</dbReference>
<evidence type="ECO:0000256" key="1">
    <source>
        <dbReference type="ARBA" id="ARBA00001604"/>
    </source>
</evidence>